<dbReference type="EMBL" id="NCKV01001689">
    <property type="protein sequence ID" value="RWS27907.1"/>
    <property type="molecule type" value="Genomic_DNA"/>
</dbReference>
<evidence type="ECO:0000313" key="8">
    <source>
        <dbReference type="Proteomes" id="UP000288716"/>
    </source>
</evidence>
<feature type="transmembrane region" description="Helical" evidence="6">
    <location>
        <begin position="130"/>
        <end position="149"/>
    </location>
</feature>
<proteinExistence type="predicted"/>
<dbReference type="STRING" id="299467.A0A443SK53"/>
<dbReference type="PANTHER" id="PTHR23506:SF26">
    <property type="entry name" value="MFS-TYPE TRANSPORTER SLC18B1"/>
    <property type="match status" value="1"/>
</dbReference>
<accession>A0A443SK53</accession>
<keyword evidence="3 6" id="KW-0812">Transmembrane</keyword>
<evidence type="ECO:0000256" key="5">
    <source>
        <dbReference type="ARBA" id="ARBA00023136"/>
    </source>
</evidence>
<dbReference type="OrthoDB" id="6430902at2759"/>
<comment type="caution">
    <text evidence="7">The sequence shown here is derived from an EMBL/GenBank/DDBJ whole genome shotgun (WGS) entry which is preliminary data.</text>
</comment>
<evidence type="ECO:0000256" key="6">
    <source>
        <dbReference type="SAM" id="Phobius"/>
    </source>
</evidence>
<keyword evidence="4 6" id="KW-1133">Transmembrane helix</keyword>
<dbReference type="Proteomes" id="UP000288716">
    <property type="component" value="Unassembled WGS sequence"/>
</dbReference>
<dbReference type="InterPro" id="IPR050930">
    <property type="entry name" value="MFS_Vesicular_Transporter"/>
</dbReference>
<organism evidence="7 8">
    <name type="scientific">Leptotrombidium deliense</name>
    <dbReference type="NCBI Taxonomy" id="299467"/>
    <lineage>
        <taxon>Eukaryota</taxon>
        <taxon>Metazoa</taxon>
        <taxon>Ecdysozoa</taxon>
        <taxon>Arthropoda</taxon>
        <taxon>Chelicerata</taxon>
        <taxon>Arachnida</taxon>
        <taxon>Acari</taxon>
        <taxon>Acariformes</taxon>
        <taxon>Trombidiformes</taxon>
        <taxon>Prostigmata</taxon>
        <taxon>Anystina</taxon>
        <taxon>Parasitengona</taxon>
        <taxon>Trombiculoidea</taxon>
        <taxon>Trombiculidae</taxon>
        <taxon>Leptotrombidium</taxon>
    </lineage>
</organism>
<keyword evidence="8" id="KW-1185">Reference proteome</keyword>
<feature type="transmembrane region" description="Helical" evidence="6">
    <location>
        <begin position="155"/>
        <end position="174"/>
    </location>
</feature>
<evidence type="ECO:0000256" key="2">
    <source>
        <dbReference type="ARBA" id="ARBA00022448"/>
    </source>
</evidence>
<reference evidence="7 8" key="1">
    <citation type="journal article" date="2018" name="Gigascience">
        <title>Genomes of trombidid mites reveal novel predicted allergens and laterally-transferred genes associated with secondary metabolism.</title>
        <authorList>
            <person name="Dong X."/>
            <person name="Chaisiri K."/>
            <person name="Xia D."/>
            <person name="Armstrong S.D."/>
            <person name="Fang Y."/>
            <person name="Donnelly M.J."/>
            <person name="Kadowaki T."/>
            <person name="McGarry J.W."/>
            <person name="Darby A.C."/>
            <person name="Makepeace B.L."/>
        </authorList>
    </citation>
    <scope>NUCLEOTIDE SEQUENCE [LARGE SCALE GENOMIC DNA]</scope>
    <source>
        <strain evidence="7">UoL-UT</strain>
    </source>
</reference>
<evidence type="ECO:0000256" key="4">
    <source>
        <dbReference type="ARBA" id="ARBA00022989"/>
    </source>
</evidence>
<dbReference type="GO" id="GO:0016020">
    <property type="term" value="C:membrane"/>
    <property type="evidence" value="ECO:0007669"/>
    <property type="project" value="UniProtKB-SubCell"/>
</dbReference>
<dbReference type="Gene3D" id="1.20.1250.20">
    <property type="entry name" value="MFS general substrate transporter like domains"/>
    <property type="match status" value="1"/>
</dbReference>
<sequence>MTLSGGLFALFVLPQESVVYAIAGQLWGFVADKINNCHVACCIGCMLSAAAFIFCGPIYPLPLEPNIWLVIIAQALYGLGTGGQLVGSFTEGLKETVKSGFPENISTYAMVSALFSSGFSMGLKMLTKIDLCSGSIGPIAGGLLVEHFGYGKACYGILFLQLFLTAMIIVYNLSKKTSQHGNLKINPHSLSNKSIDRESGVWNDWKNKASITGLRFVRRNMM</sequence>
<dbReference type="VEuPathDB" id="VectorBase:LDEU004133"/>
<dbReference type="SUPFAM" id="SSF103473">
    <property type="entry name" value="MFS general substrate transporter"/>
    <property type="match status" value="1"/>
</dbReference>
<dbReference type="InterPro" id="IPR036259">
    <property type="entry name" value="MFS_trans_sf"/>
</dbReference>
<evidence type="ECO:0000313" key="7">
    <source>
        <dbReference type="EMBL" id="RWS27907.1"/>
    </source>
</evidence>
<feature type="transmembrane region" description="Helical" evidence="6">
    <location>
        <begin position="105"/>
        <end position="123"/>
    </location>
</feature>
<dbReference type="AlphaFoldDB" id="A0A443SK53"/>
<feature type="transmembrane region" description="Helical" evidence="6">
    <location>
        <begin position="37"/>
        <end position="59"/>
    </location>
</feature>
<keyword evidence="5 6" id="KW-0472">Membrane</keyword>
<gene>
    <name evidence="7" type="ORF">B4U80_13696</name>
</gene>
<evidence type="ECO:0000256" key="3">
    <source>
        <dbReference type="ARBA" id="ARBA00022692"/>
    </source>
</evidence>
<feature type="transmembrane region" description="Helical" evidence="6">
    <location>
        <begin position="66"/>
        <end position="85"/>
    </location>
</feature>
<dbReference type="PANTHER" id="PTHR23506">
    <property type="entry name" value="GH10249P"/>
    <property type="match status" value="1"/>
</dbReference>
<evidence type="ECO:0000256" key="1">
    <source>
        <dbReference type="ARBA" id="ARBA00004141"/>
    </source>
</evidence>
<dbReference type="GO" id="GO:0022857">
    <property type="term" value="F:transmembrane transporter activity"/>
    <property type="evidence" value="ECO:0007669"/>
    <property type="project" value="TreeGrafter"/>
</dbReference>
<keyword evidence="2" id="KW-0813">Transport</keyword>
<comment type="subcellular location">
    <subcellularLocation>
        <location evidence="1">Membrane</location>
        <topology evidence="1">Multi-pass membrane protein</topology>
    </subcellularLocation>
</comment>
<name>A0A443SK53_9ACAR</name>
<protein>
    <submittedName>
        <fullName evidence="7">MFS-type transporter SLC18B1-like protein</fullName>
    </submittedName>
</protein>